<keyword evidence="3" id="KW-1185">Reference proteome</keyword>
<reference evidence="3" key="1">
    <citation type="submission" date="2011-07" db="EMBL/GenBank/DDBJ databases">
        <authorList>
            <consortium name="Caenorhabditis brenneri Sequencing and Analysis Consortium"/>
            <person name="Wilson R.K."/>
        </authorList>
    </citation>
    <scope>NUCLEOTIDE SEQUENCE [LARGE SCALE GENOMIC DNA]</scope>
    <source>
        <strain evidence="3">PB2801</strain>
    </source>
</reference>
<dbReference type="HOGENOM" id="CLU_754841_0_0_1"/>
<proteinExistence type="predicted"/>
<dbReference type="AlphaFoldDB" id="G0PA62"/>
<feature type="compositionally biased region" description="Acidic residues" evidence="1">
    <location>
        <begin position="259"/>
        <end position="270"/>
    </location>
</feature>
<feature type="region of interest" description="Disordered" evidence="1">
    <location>
        <begin position="31"/>
        <end position="102"/>
    </location>
</feature>
<name>G0PA62_CAEBE</name>
<protein>
    <submittedName>
        <fullName evidence="2">Uncharacterized protein</fullName>
    </submittedName>
</protein>
<gene>
    <name evidence="2" type="ORF">CAEBREN_25313</name>
</gene>
<dbReference type="InterPro" id="IPR009072">
    <property type="entry name" value="Histone-fold"/>
</dbReference>
<feature type="region of interest" description="Disordered" evidence="1">
    <location>
        <begin position="203"/>
        <end position="274"/>
    </location>
</feature>
<feature type="compositionally biased region" description="Acidic residues" evidence="1">
    <location>
        <begin position="59"/>
        <end position="89"/>
    </location>
</feature>
<dbReference type="Gene3D" id="1.10.20.10">
    <property type="entry name" value="Histone, subunit A"/>
    <property type="match status" value="1"/>
</dbReference>
<sequence length="367" mass="41312">MTDPSARENYLDASSAMIITPMLSEVFLESNNGTDRHGYSFDGDLNGEGTEDGAGGDKEECDTDDDEIENDGDEMADGSEENTDLDSEEPSSVHNLETRYEMRERQNDNYFGMTQEDRMELDKMIDDLLEERAPESGFGSARKQELCSIERRFLSCPKTTTKRRIRFHLKNKHRRDGRKLEFYMVTAGEEVVVEDKKLEEICESVGEEDRGEDEKKEKDEEEESGEEQVEDELEESESDREESGEESDDESGGSKVDDEVHDCESEEGDGTEPALDKNVFAKLCGDTLAKITKGKREIEREAVNGLQEAAEAMLVELFEDSQEIALLGVNPSGVVEPQHIRTVLELTEGKEEEKGSAPKCFMCKNCK</sequence>
<dbReference type="GO" id="GO:0046982">
    <property type="term" value="F:protein heterodimerization activity"/>
    <property type="evidence" value="ECO:0007669"/>
    <property type="project" value="InterPro"/>
</dbReference>
<accession>G0PA62</accession>
<evidence type="ECO:0000256" key="1">
    <source>
        <dbReference type="SAM" id="MobiDB-lite"/>
    </source>
</evidence>
<organism evidence="3">
    <name type="scientific">Caenorhabditis brenneri</name>
    <name type="common">Nematode worm</name>
    <dbReference type="NCBI Taxonomy" id="135651"/>
    <lineage>
        <taxon>Eukaryota</taxon>
        <taxon>Metazoa</taxon>
        <taxon>Ecdysozoa</taxon>
        <taxon>Nematoda</taxon>
        <taxon>Chromadorea</taxon>
        <taxon>Rhabditida</taxon>
        <taxon>Rhabditina</taxon>
        <taxon>Rhabditomorpha</taxon>
        <taxon>Rhabditoidea</taxon>
        <taxon>Rhabditidae</taxon>
        <taxon>Peloderinae</taxon>
        <taxon>Caenorhabditis</taxon>
    </lineage>
</organism>
<dbReference type="EMBL" id="GL380166">
    <property type="protein sequence ID" value="EGT49010.1"/>
    <property type="molecule type" value="Genomic_DNA"/>
</dbReference>
<dbReference type="InParanoid" id="G0PA62"/>
<dbReference type="Proteomes" id="UP000008068">
    <property type="component" value="Unassembled WGS sequence"/>
</dbReference>
<feature type="compositionally biased region" description="Acidic residues" evidence="1">
    <location>
        <begin position="219"/>
        <end position="251"/>
    </location>
</feature>
<dbReference type="SUPFAM" id="SSF47113">
    <property type="entry name" value="Histone-fold"/>
    <property type="match status" value="1"/>
</dbReference>
<evidence type="ECO:0000313" key="3">
    <source>
        <dbReference type="Proteomes" id="UP000008068"/>
    </source>
</evidence>
<evidence type="ECO:0000313" key="2">
    <source>
        <dbReference type="EMBL" id="EGT49010.1"/>
    </source>
</evidence>